<dbReference type="EMBL" id="MN739352">
    <property type="protein sequence ID" value="QHT00059.1"/>
    <property type="molecule type" value="Genomic_DNA"/>
</dbReference>
<reference evidence="1" key="1">
    <citation type="journal article" date="2020" name="Nature">
        <title>Giant virus diversity and host interactions through global metagenomics.</title>
        <authorList>
            <person name="Schulz F."/>
            <person name="Roux S."/>
            <person name="Paez-Espino D."/>
            <person name="Jungbluth S."/>
            <person name="Walsh D.A."/>
            <person name="Denef V.J."/>
            <person name="McMahon K.D."/>
            <person name="Konstantinidis K.T."/>
            <person name="Eloe-Fadrosh E.A."/>
            <person name="Kyrpides N.C."/>
            <person name="Woyke T."/>
        </authorList>
    </citation>
    <scope>NUCLEOTIDE SEQUENCE</scope>
    <source>
        <strain evidence="1">GVMAG-M-3300020192-26</strain>
    </source>
</reference>
<name>A0A6C0C8T2_9ZZZZ</name>
<dbReference type="AlphaFoldDB" id="A0A6C0C8T2"/>
<evidence type="ECO:0000313" key="1">
    <source>
        <dbReference type="EMBL" id="QHT00059.1"/>
    </source>
</evidence>
<sequence length="113" mass="12890">MNPELMLLVSHISTEKLKKMAIVINNELSSRENLIKNIETKLTRKYILITGLANITGPHVEGILDMFSRFGDCRLADLSDSSIRIKFDDLNDLNDAYEEITPECIATLFRNDF</sequence>
<accession>A0A6C0C8T2</accession>
<evidence type="ECO:0008006" key="2">
    <source>
        <dbReference type="Google" id="ProtNLM"/>
    </source>
</evidence>
<organism evidence="1">
    <name type="scientific">viral metagenome</name>
    <dbReference type="NCBI Taxonomy" id="1070528"/>
    <lineage>
        <taxon>unclassified sequences</taxon>
        <taxon>metagenomes</taxon>
        <taxon>organismal metagenomes</taxon>
    </lineage>
</organism>
<proteinExistence type="predicted"/>
<protein>
    <recommendedName>
        <fullName evidence="2">RRM domain-containing protein</fullName>
    </recommendedName>
</protein>